<organism evidence="1 2">
    <name type="scientific">Trifolium medium</name>
    <dbReference type="NCBI Taxonomy" id="97028"/>
    <lineage>
        <taxon>Eukaryota</taxon>
        <taxon>Viridiplantae</taxon>
        <taxon>Streptophyta</taxon>
        <taxon>Embryophyta</taxon>
        <taxon>Tracheophyta</taxon>
        <taxon>Spermatophyta</taxon>
        <taxon>Magnoliopsida</taxon>
        <taxon>eudicotyledons</taxon>
        <taxon>Gunneridae</taxon>
        <taxon>Pentapetalae</taxon>
        <taxon>rosids</taxon>
        <taxon>fabids</taxon>
        <taxon>Fabales</taxon>
        <taxon>Fabaceae</taxon>
        <taxon>Papilionoideae</taxon>
        <taxon>50 kb inversion clade</taxon>
        <taxon>NPAAA clade</taxon>
        <taxon>Hologalegina</taxon>
        <taxon>IRL clade</taxon>
        <taxon>Trifolieae</taxon>
        <taxon>Trifolium</taxon>
    </lineage>
</organism>
<accession>A0A392M951</accession>
<protein>
    <submittedName>
        <fullName evidence="1">Wall-associated receptor kinase-like 1-like</fullName>
    </submittedName>
</protein>
<dbReference type="EMBL" id="LXQA010006129">
    <property type="protein sequence ID" value="MCH84020.1"/>
    <property type="molecule type" value="Genomic_DNA"/>
</dbReference>
<gene>
    <name evidence="1" type="ORF">A2U01_0004850</name>
</gene>
<name>A0A392M951_9FABA</name>
<dbReference type="AlphaFoldDB" id="A0A392M951"/>
<dbReference type="Gene3D" id="1.10.510.10">
    <property type="entry name" value="Transferase(Phosphotransferase) domain 1"/>
    <property type="match status" value="1"/>
</dbReference>
<sequence>MHKEATKEDILAIANLAMRCLRLNGKKRPTMKEVSAELESNFIEFREDVLELD</sequence>
<evidence type="ECO:0000313" key="2">
    <source>
        <dbReference type="Proteomes" id="UP000265520"/>
    </source>
</evidence>
<keyword evidence="2" id="KW-1185">Reference proteome</keyword>
<dbReference type="GO" id="GO:0016301">
    <property type="term" value="F:kinase activity"/>
    <property type="evidence" value="ECO:0007669"/>
    <property type="project" value="UniProtKB-KW"/>
</dbReference>
<dbReference type="Proteomes" id="UP000265520">
    <property type="component" value="Unassembled WGS sequence"/>
</dbReference>
<keyword evidence="1" id="KW-0675">Receptor</keyword>
<keyword evidence="1" id="KW-0418">Kinase</keyword>
<comment type="caution">
    <text evidence="1">The sequence shown here is derived from an EMBL/GenBank/DDBJ whole genome shotgun (WGS) entry which is preliminary data.</text>
</comment>
<proteinExistence type="predicted"/>
<reference evidence="1 2" key="1">
    <citation type="journal article" date="2018" name="Front. Plant Sci.">
        <title>Red Clover (Trifolium pratense) and Zigzag Clover (T. medium) - A Picture of Genomic Similarities and Differences.</title>
        <authorList>
            <person name="Dluhosova J."/>
            <person name="Istvanek J."/>
            <person name="Nedelnik J."/>
            <person name="Repkova J."/>
        </authorList>
    </citation>
    <scope>NUCLEOTIDE SEQUENCE [LARGE SCALE GENOMIC DNA]</scope>
    <source>
        <strain evidence="2">cv. 10/8</strain>
        <tissue evidence="1">Leaf</tissue>
    </source>
</reference>
<evidence type="ECO:0000313" key="1">
    <source>
        <dbReference type="EMBL" id="MCH84020.1"/>
    </source>
</evidence>
<keyword evidence="1" id="KW-0808">Transferase</keyword>